<reference evidence="2 3" key="1">
    <citation type="journal article" date="2017" name="BMC Genomics">
        <title>Comparative genomic and phylogenomic analyses of the Bifidobacteriaceae family.</title>
        <authorList>
            <person name="Lugli G.A."/>
            <person name="Milani C."/>
            <person name="Turroni F."/>
            <person name="Duranti S."/>
            <person name="Mancabelli L."/>
            <person name="Mangifesta M."/>
            <person name="Ferrario C."/>
            <person name="Modesto M."/>
            <person name="Mattarelli P."/>
            <person name="Jiri K."/>
            <person name="van Sinderen D."/>
            <person name="Ventura M."/>
        </authorList>
    </citation>
    <scope>NUCLEOTIDE SEQUENCE [LARGE SCALE GENOMIC DNA]</scope>
    <source>
        <strain evidence="2 3">DSM 28807</strain>
    </source>
</reference>
<dbReference type="Proteomes" id="UP000216352">
    <property type="component" value="Unassembled WGS sequence"/>
</dbReference>
<dbReference type="EMBL" id="MWWX01000006">
    <property type="protein sequence ID" value="OZG62072.1"/>
    <property type="molecule type" value="Genomic_DNA"/>
</dbReference>
<dbReference type="PANTHER" id="PTHR35007">
    <property type="entry name" value="INTEGRAL MEMBRANE PROTEIN-RELATED"/>
    <property type="match status" value="1"/>
</dbReference>
<keyword evidence="3" id="KW-1185">Reference proteome</keyword>
<keyword evidence="1" id="KW-0472">Membrane</keyword>
<comment type="caution">
    <text evidence="2">The sequence shown here is derived from an EMBL/GenBank/DDBJ whole genome shotgun (WGS) entry which is preliminary data.</text>
</comment>
<protein>
    <submittedName>
        <fullName evidence="2">Type II secretion system protein, pilus assembly</fullName>
    </submittedName>
</protein>
<feature type="transmembrane region" description="Helical" evidence="1">
    <location>
        <begin position="99"/>
        <end position="119"/>
    </location>
</feature>
<organism evidence="2 3">
    <name type="scientific">Bifidobacterium lemurum</name>
    <dbReference type="NCBI Taxonomy" id="1603886"/>
    <lineage>
        <taxon>Bacteria</taxon>
        <taxon>Bacillati</taxon>
        <taxon>Actinomycetota</taxon>
        <taxon>Actinomycetes</taxon>
        <taxon>Bifidobacteriales</taxon>
        <taxon>Bifidobacteriaceae</taxon>
        <taxon>Bifidobacterium</taxon>
    </lineage>
</organism>
<keyword evidence="1" id="KW-1133">Transmembrane helix</keyword>
<dbReference type="PANTHER" id="PTHR35007:SF3">
    <property type="entry name" value="POSSIBLE CONSERVED ALANINE RICH MEMBRANE PROTEIN"/>
    <property type="match status" value="1"/>
</dbReference>
<proteinExistence type="predicted"/>
<keyword evidence="1" id="KW-0812">Transmembrane</keyword>
<evidence type="ECO:0000313" key="2">
    <source>
        <dbReference type="EMBL" id="OZG62072.1"/>
    </source>
</evidence>
<gene>
    <name evidence="2" type="ORF">BLEM_1190</name>
</gene>
<dbReference type="AlphaFoldDB" id="A0A261FSC1"/>
<accession>A0A261FSC1</accession>
<dbReference type="STRING" id="1603886.GCA_001895165_02171"/>
<feature type="transmembrane region" description="Helical" evidence="1">
    <location>
        <begin position="294"/>
        <end position="316"/>
    </location>
</feature>
<evidence type="ECO:0000256" key="1">
    <source>
        <dbReference type="SAM" id="Phobius"/>
    </source>
</evidence>
<sequence>MLAEAIAHVRSGGTVAQAFGFDGMRVSGARLSAIVESRRSPEESRQTAKYVAVSIAAACRLSEDIGCSAARCLQTVAAAYRRVRLAEDRRQQAFAVPQATSGLLSVLPAGTVLLGEMMGLSPLSFLLGTDRGLGCLALGGCCYAIGLLWNRALLRGMMTNIGIRNRDVGGTPAEDRAVPWLTLIIAMLDVALRQGASIPHALAVVGRVCGGEIGQGMVQAGSALLRGSSWHDAWVAPCAGESAADAFELIRAALEPSWTRGDTPSVRLEAVVDRLDADERAAIERAASRLSVRLLMPSGLCFLPAFVFVGIVPSIISFAI</sequence>
<name>A0A261FSC1_9BIFI</name>
<evidence type="ECO:0000313" key="3">
    <source>
        <dbReference type="Proteomes" id="UP000216352"/>
    </source>
</evidence>
<feature type="transmembrane region" description="Helical" evidence="1">
    <location>
        <begin position="131"/>
        <end position="149"/>
    </location>
</feature>